<evidence type="ECO:0000313" key="2">
    <source>
        <dbReference type="Proteomes" id="UP000010408"/>
    </source>
</evidence>
<organism evidence="1 2">
    <name type="scientific">Porphyromonas catoniae F0037</name>
    <dbReference type="NCBI Taxonomy" id="1127696"/>
    <lineage>
        <taxon>Bacteria</taxon>
        <taxon>Pseudomonadati</taxon>
        <taxon>Bacteroidota</taxon>
        <taxon>Bacteroidia</taxon>
        <taxon>Bacteroidales</taxon>
        <taxon>Porphyromonadaceae</taxon>
        <taxon>Porphyromonas</taxon>
    </lineage>
</organism>
<sequence length="145" mass="16652">MATRNNYSAFYALLRRLPGADKDQVVSQWTAGRTTSLREMTDKEYATMIRELRGKVDNIEAKRKARSAVLKQMQLYGVNTASWDTVDRFCRSPKIAGKRFCLLSLEELEKLRLKMLSIRGKDTQKANRQHREELGAKLTEGQIAN</sequence>
<accession>L1NEK7</accession>
<dbReference type="STRING" id="1127696.HMPREF9134_00831"/>
<dbReference type="eggNOG" id="ENOG5032Z9C">
    <property type="taxonomic scope" value="Bacteria"/>
</dbReference>
<dbReference type="Proteomes" id="UP000010408">
    <property type="component" value="Unassembled WGS sequence"/>
</dbReference>
<protein>
    <submittedName>
        <fullName evidence="1">Uncharacterized protein</fullName>
    </submittedName>
</protein>
<dbReference type="RefSeq" id="WP_005469125.1">
    <property type="nucleotide sequence ID" value="NZ_KB291045.1"/>
</dbReference>
<dbReference type="AlphaFoldDB" id="L1NEK7"/>
<gene>
    <name evidence="1" type="ORF">HMPREF9134_00831</name>
</gene>
<dbReference type="EMBL" id="AMEQ01000024">
    <property type="protein sequence ID" value="EKY01771.1"/>
    <property type="molecule type" value="Genomic_DNA"/>
</dbReference>
<name>L1NEK7_9PORP</name>
<evidence type="ECO:0000313" key="1">
    <source>
        <dbReference type="EMBL" id="EKY01771.1"/>
    </source>
</evidence>
<proteinExistence type="predicted"/>
<reference evidence="1 2" key="1">
    <citation type="submission" date="2012-05" db="EMBL/GenBank/DDBJ databases">
        <authorList>
            <person name="Weinstock G."/>
            <person name="Sodergren E."/>
            <person name="Lobos E.A."/>
            <person name="Fulton L."/>
            <person name="Fulton R."/>
            <person name="Courtney L."/>
            <person name="Fronick C."/>
            <person name="O'Laughlin M."/>
            <person name="Godfrey J."/>
            <person name="Wilson R.M."/>
            <person name="Miner T."/>
            <person name="Farmer C."/>
            <person name="Delehaunty K."/>
            <person name="Cordes M."/>
            <person name="Minx P."/>
            <person name="Tomlinson C."/>
            <person name="Chen J."/>
            <person name="Wollam A."/>
            <person name="Pepin K.H."/>
            <person name="Bhonagiri V."/>
            <person name="Zhang X."/>
            <person name="Suruliraj S."/>
            <person name="Warren W."/>
            <person name="Mitreva M."/>
            <person name="Mardis E.R."/>
            <person name="Wilson R.K."/>
        </authorList>
    </citation>
    <scope>NUCLEOTIDE SEQUENCE [LARGE SCALE GENOMIC DNA]</scope>
    <source>
        <strain evidence="1 2">F0037</strain>
    </source>
</reference>
<dbReference type="HOGENOM" id="CLU_136772_0_0_10"/>
<dbReference type="PATRIC" id="fig|1127696.3.peg.749"/>
<comment type="caution">
    <text evidence="1">The sequence shown here is derived from an EMBL/GenBank/DDBJ whole genome shotgun (WGS) entry which is preliminary data.</text>
</comment>